<dbReference type="SUPFAM" id="SSF50494">
    <property type="entry name" value="Trypsin-like serine proteases"/>
    <property type="match status" value="1"/>
</dbReference>
<evidence type="ECO:0000313" key="6">
    <source>
        <dbReference type="EMBL" id="MFD2418285.1"/>
    </source>
</evidence>
<evidence type="ECO:0000256" key="2">
    <source>
        <dbReference type="ARBA" id="ARBA00023157"/>
    </source>
</evidence>
<comment type="caution">
    <text evidence="6">The sequence shown here is derived from an EMBL/GenBank/DDBJ whole genome shotgun (WGS) entry which is preliminary data.</text>
</comment>
<dbReference type="SMART" id="SM00020">
    <property type="entry name" value="Tryp_SPc"/>
    <property type="match status" value="1"/>
</dbReference>
<feature type="signal peptide" evidence="4">
    <location>
        <begin position="1"/>
        <end position="25"/>
    </location>
</feature>
<evidence type="ECO:0000256" key="3">
    <source>
        <dbReference type="SAM" id="MobiDB-lite"/>
    </source>
</evidence>
<dbReference type="InterPro" id="IPR043504">
    <property type="entry name" value="Peptidase_S1_PA_chymotrypsin"/>
</dbReference>
<feature type="region of interest" description="Disordered" evidence="3">
    <location>
        <begin position="223"/>
        <end position="242"/>
    </location>
</feature>
<comment type="similarity">
    <text evidence="1">Belongs to the peptidase S1 family.</text>
</comment>
<dbReference type="Gene3D" id="2.40.10.10">
    <property type="entry name" value="Trypsin-like serine proteases"/>
    <property type="match status" value="1"/>
</dbReference>
<dbReference type="InterPro" id="IPR018114">
    <property type="entry name" value="TRYPSIN_HIS"/>
</dbReference>
<dbReference type="InterPro" id="IPR001314">
    <property type="entry name" value="Peptidase_S1A"/>
</dbReference>
<keyword evidence="2" id="KW-1015">Disulfide bond</keyword>
<dbReference type="InterPro" id="IPR050430">
    <property type="entry name" value="Peptidase_S1"/>
</dbReference>
<reference evidence="7" key="1">
    <citation type="journal article" date="2019" name="Int. J. Syst. Evol. Microbiol.">
        <title>The Global Catalogue of Microorganisms (GCM) 10K type strain sequencing project: providing services to taxonomists for standard genome sequencing and annotation.</title>
        <authorList>
            <consortium name="The Broad Institute Genomics Platform"/>
            <consortium name="The Broad Institute Genome Sequencing Center for Infectious Disease"/>
            <person name="Wu L."/>
            <person name="Ma J."/>
        </authorList>
    </citation>
    <scope>NUCLEOTIDE SEQUENCE [LARGE SCALE GENOMIC DNA]</scope>
    <source>
        <strain evidence="7">CGMCC 4.7645</strain>
    </source>
</reference>
<dbReference type="InterPro" id="IPR009003">
    <property type="entry name" value="Peptidase_S1_PA"/>
</dbReference>
<dbReference type="RefSeq" id="WP_378266232.1">
    <property type="nucleotide sequence ID" value="NZ_JBHUKR010000007.1"/>
</dbReference>
<organism evidence="6 7">
    <name type="scientific">Amycolatopsis pigmentata</name>
    <dbReference type="NCBI Taxonomy" id="450801"/>
    <lineage>
        <taxon>Bacteria</taxon>
        <taxon>Bacillati</taxon>
        <taxon>Actinomycetota</taxon>
        <taxon>Actinomycetes</taxon>
        <taxon>Pseudonocardiales</taxon>
        <taxon>Pseudonocardiaceae</taxon>
        <taxon>Amycolatopsis</taxon>
    </lineage>
</organism>
<gene>
    <name evidence="6" type="ORF">ACFSXZ_18335</name>
</gene>
<feature type="region of interest" description="Disordered" evidence="3">
    <location>
        <begin position="43"/>
        <end position="71"/>
    </location>
</feature>
<sequence>MRKRGYARQWALATAITIGATSAFLHTVAARVQAPVNAGSPVVAAEHNHPDQPGFQPSTSTPPPPPPPMGFNAKLTSHDIPVPGGGVRTGGCSGSLIDPSWVITAGHCFHDVNDNRRSGRPLYHMTVVVGKTKDSDPGGYTRQITDVRQSPLNDLAVVKLDSPITAVTPLTLDERPVNVGQQLEFAGWGSHSATVIEQSDHLKRGHFVISGINATTLEAQPLVPRTTDNSPCPDDSGSPYFPPGDEVHGPLMGIEDSGPDCPQPGTEILARIDVVADWIHQQLRG</sequence>
<dbReference type="PROSITE" id="PS50240">
    <property type="entry name" value="TRYPSIN_DOM"/>
    <property type="match status" value="1"/>
</dbReference>
<dbReference type="InterPro" id="IPR001254">
    <property type="entry name" value="Trypsin_dom"/>
</dbReference>
<name>A0ABW5FVN2_9PSEU</name>
<dbReference type="PROSITE" id="PS00134">
    <property type="entry name" value="TRYPSIN_HIS"/>
    <property type="match status" value="1"/>
</dbReference>
<accession>A0ABW5FVN2</accession>
<dbReference type="PRINTS" id="PR00722">
    <property type="entry name" value="CHYMOTRYPSIN"/>
</dbReference>
<evidence type="ECO:0000256" key="4">
    <source>
        <dbReference type="SAM" id="SignalP"/>
    </source>
</evidence>
<feature type="chain" id="PRO_5047069918" evidence="4">
    <location>
        <begin position="26"/>
        <end position="285"/>
    </location>
</feature>
<dbReference type="Proteomes" id="UP001597417">
    <property type="component" value="Unassembled WGS sequence"/>
</dbReference>
<evidence type="ECO:0000313" key="7">
    <source>
        <dbReference type="Proteomes" id="UP001597417"/>
    </source>
</evidence>
<protein>
    <submittedName>
        <fullName evidence="6">S1 family peptidase</fullName>
    </submittedName>
</protein>
<proteinExistence type="inferred from homology"/>
<evidence type="ECO:0000256" key="1">
    <source>
        <dbReference type="ARBA" id="ARBA00007664"/>
    </source>
</evidence>
<dbReference type="Pfam" id="PF00089">
    <property type="entry name" value="Trypsin"/>
    <property type="match status" value="1"/>
</dbReference>
<keyword evidence="7" id="KW-1185">Reference proteome</keyword>
<keyword evidence="4" id="KW-0732">Signal</keyword>
<evidence type="ECO:0000259" key="5">
    <source>
        <dbReference type="PROSITE" id="PS50240"/>
    </source>
</evidence>
<dbReference type="PANTHER" id="PTHR24276:SF98">
    <property type="entry name" value="FI18310P1-RELATED"/>
    <property type="match status" value="1"/>
</dbReference>
<feature type="compositionally biased region" description="Pro residues" evidence="3">
    <location>
        <begin position="60"/>
        <end position="69"/>
    </location>
</feature>
<feature type="domain" description="Peptidase S1" evidence="5">
    <location>
        <begin position="36"/>
        <end position="284"/>
    </location>
</feature>
<dbReference type="EMBL" id="JBHUKR010000007">
    <property type="protein sequence ID" value="MFD2418285.1"/>
    <property type="molecule type" value="Genomic_DNA"/>
</dbReference>
<dbReference type="PANTHER" id="PTHR24276">
    <property type="entry name" value="POLYSERASE-RELATED"/>
    <property type="match status" value="1"/>
</dbReference>